<dbReference type="EMBL" id="LYUD01000089">
    <property type="protein sequence ID" value="OAZ73568.1"/>
    <property type="molecule type" value="Genomic_DNA"/>
</dbReference>
<keyword evidence="1" id="KW-0812">Transmembrane</keyword>
<proteinExistence type="predicted"/>
<dbReference type="OrthoDB" id="7220604at2"/>
<evidence type="ECO:0000313" key="2">
    <source>
        <dbReference type="EMBL" id="OAZ73568.1"/>
    </source>
</evidence>
<comment type="caution">
    <text evidence="2">The sequence shown here is derived from an EMBL/GenBank/DDBJ whole genome shotgun (WGS) entry which is preliminary data.</text>
</comment>
<accession>A0A1A0DE66</accession>
<evidence type="ECO:0008006" key="4">
    <source>
        <dbReference type="Google" id="ProtNLM"/>
    </source>
</evidence>
<feature type="transmembrane region" description="Helical" evidence="1">
    <location>
        <begin position="22"/>
        <end position="47"/>
    </location>
</feature>
<dbReference type="Proteomes" id="UP000093796">
    <property type="component" value="Unassembled WGS sequence"/>
</dbReference>
<evidence type="ECO:0000313" key="3">
    <source>
        <dbReference type="Proteomes" id="UP000093796"/>
    </source>
</evidence>
<dbReference type="AlphaFoldDB" id="A0A1A0DE66"/>
<dbReference type="PATRIC" id="fig|438.15.peg.901"/>
<gene>
    <name evidence="2" type="ORF">SRCM100623_00768</name>
</gene>
<reference evidence="2 3" key="1">
    <citation type="submission" date="2016-05" db="EMBL/GenBank/DDBJ databases">
        <title>Genome sequencing of Acetobacter pasteurianus strain SRCM100623.</title>
        <authorList>
            <person name="Song Y.R."/>
        </authorList>
    </citation>
    <scope>NUCLEOTIDE SEQUENCE [LARGE SCALE GENOMIC DNA]</scope>
    <source>
        <strain evidence="2 3">SRCM100623</strain>
    </source>
</reference>
<keyword evidence="1" id="KW-0472">Membrane</keyword>
<organism evidence="2 3">
    <name type="scientific">Acetobacter pasteurianus</name>
    <name type="common">Acetobacter turbidans</name>
    <dbReference type="NCBI Taxonomy" id="438"/>
    <lineage>
        <taxon>Bacteria</taxon>
        <taxon>Pseudomonadati</taxon>
        <taxon>Pseudomonadota</taxon>
        <taxon>Alphaproteobacteria</taxon>
        <taxon>Acetobacterales</taxon>
        <taxon>Acetobacteraceae</taxon>
        <taxon>Acetobacter</taxon>
    </lineage>
</organism>
<sequence>MPITKIVQGNGDGAPKNIGARIGWFVAIWTLSTAVFFAGASLLHLMIPK</sequence>
<keyword evidence="1" id="KW-1133">Transmembrane helix</keyword>
<protein>
    <recommendedName>
        <fullName evidence="4">DUF2474 domain-containing protein</fullName>
    </recommendedName>
</protein>
<name>A0A1A0DE66_ACEPA</name>
<evidence type="ECO:0000256" key="1">
    <source>
        <dbReference type="SAM" id="Phobius"/>
    </source>
</evidence>